<feature type="non-terminal residue" evidence="1">
    <location>
        <position position="75"/>
    </location>
</feature>
<reference evidence="1" key="1">
    <citation type="submission" date="2021-04" db="EMBL/GenBank/DDBJ databases">
        <title>Sequencing of actinobacteria type strains.</title>
        <authorList>
            <person name="Nguyen G.-S."/>
            <person name="Wentzel A."/>
        </authorList>
    </citation>
    <scope>NUCLEOTIDE SEQUENCE</scope>
    <source>
        <strain evidence="1">DSM 42095</strain>
    </source>
</reference>
<evidence type="ECO:0000313" key="1">
    <source>
        <dbReference type="EMBL" id="MBR7679005.1"/>
    </source>
</evidence>
<accession>A0A8T4J4V1</accession>
<proteinExistence type="predicted"/>
<feature type="non-terminal residue" evidence="1">
    <location>
        <position position="1"/>
    </location>
</feature>
<keyword evidence="2" id="KW-1185">Reference proteome</keyword>
<evidence type="ECO:0000313" key="2">
    <source>
        <dbReference type="Proteomes" id="UP000675554"/>
    </source>
</evidence>
<protein>
    <submittedName>
        <fullName evidence="1">Uncharacterized protein</fullName>
    </submittedName>
</protein>
<comment type="caution">
    <text evidence="1">The sequence shown here is derived from an EMBL/GenBank/DDBJ whole genome shotgun (WGS) entry which is preliminary data.</text>
</comment>
<dbReference type="EMBL" id="JAGSMN010002138">
    <property type="protein sequence ID" value="MBR7679005.1"/>
    <property type="molecule type" value="Genomic_DNA"/>
</dbReference>
<dbReference type="AlphaFoldDB" id="A0A8T4J4V1"/>
<gene>
    <name evidence="1" type="ORF">KDA82_39940</name>
</gene>
<sequence length="75" mass="8401">FWKGDQLGRPLELGRALGAFLREIGSLTPEEAHARLTSAGLDELAVSNLLAYRKEQRETAGHVPDDRTIVVERFR</sequence>
<name>A0A8T4J4V1_9ACTN</name>
<organism evidence="1 2">
    <name type="scientific">Streptomyces daliensis</name>
    <dbReference type="NCBI Taxonomy" id="299421"/>
    <lineage>
        <taxon>Bacteria</taxon>
        <taxon>Bacillati</taxon>
        <taxon>Actinomycetota</taxon>
        <taxon>Actinomycetes</taxon>
        <taxon>Kitasatosporales</taxon>
        <taxon>Streptomycetaceae</taxon>
        <taxon>Streptomyces</taxon>
    </lineage>
</organism>
<dbReference type="Proteomes" id="UP000675554">
    <property type="component" value="Unassembled WGS sequence"/>
</dbReference>